<keyword evidence="3" id="KW-1185">Reference proteome</keyword>
<evidence type="ECO:0000313" key="2">
    <source>
        <dbReference type="EMBL" id="RSU01213.1"/>
    </source>
</evidence>
<evidence type="ECO:0000259" key="1">
    <source>
        <dbReference type="PROSITE" id="PS51186"/>
    </source>
</evidence>
<dbReference type="GO" id="GO:0016747">
    <property type="term" value="F:acyltransferase activity, transferring groups other than amino-acyl groups"/>
    <property type="evidence" value="ECO:0007669"/>
    <property type="project" value="InterPro"/>
</dbReference>
<dbReference type="PROSITE" id="PS51186">
    <property type="entry name" value="GNAT"/>
    <property type="match status" value="1"/>
</dbReference>
<proteinExistence type="predicted"/>
<dbReference type="Gene3D" id="3.40.630.30">
    <property type="match status" value="1"/>
</dbReference>
<dbReference type="InterPro" id="IPR000182">
    <property type="entry name" value="GNAT_dom"/>
</dbReference>
<name>A0A430A3M6_9ENTE</name>
<dbReference type="CDD" id="cd04301">
    <property type="entry name" value="NAT_SF"/>
    <property type="match status" value="1"/>
</dbReference>
<organism evidence="2 3">
    <name type="scientific">Vagococcus fluvialis</name>
    <dbReference type="NCBI Taxonomy" id="2738"/>
    <lineage>
        <taxon>Bacteria</taxon>
        <taxon>Bacillati</taxon>
        <taxon>Bacillota</taxon>
        <taxon>Bacilli</taxon>
        <taxon>Lactobacillales</taxon>
        <taxon>Enterococcaceae</taxon>
        <taxon>Vagococcus</taxon>
    </lineage>
</organism>
<accession>A0A430A3M6</accession>
<feature type="domain" description="N-acetyltransferase" evidence="1">
    <location>
        <begin position="23"/>
        <end position="150"/>
    </location>
</feature>
<protein>
    <recommendedName>
        <fullName evidence="1">N-acetyltransferase domain-containing protein</fullName>
    </recommendedName>
</protein>
<gene>
    <name evidence="2" type="ORF">CBF32_08695</name>
</gene>
<reference evidence="2 3" key="1">
    <citation type="submission" date="2017-05" db="EMBL/GenBank/DDBJ databases">
        <title>Vagococcus spp. assemblies.</title>
        <authorList>
            <person name="Gulvik C.A."/>
        </authorList>
    </citation>
    <scope>NUCLEOTIDE SEQUENCE [LARGE SCALE GENOMIC DNA]</scope>
    <source>
        <strain evidence="2 3">NCFB 2497</strain>
    </source>
</reference>
<sequence>MSTYKEKEFSYMKDFTHPKFPTIHIKLLKGEHTEQLTKLLDGSTLETETLLNFIPENLTTDEKYLYGIFDESNLIGVIDLIEDYPTKQGAYIHQFFISEEVTDSLLAETLYQALEKTAQETNIISLELNKAISDQPLWNNLGFTDNKKSI</sequence>
<dbReference type="EMBL" id="NGJX01000008">
    <property type="protein sequence ID" value="RSU01213.1"/>
    <property type="molecule type" value="Genomic_DNA"/>
</dbReference>
<dbReference type="InterPro" id="IPR016181">
    <property type="entry name" value="Acyl_CoA_acyltransferase"/>
</dbReference>
<dbReference type="OrthoDB" id="2199858at2"/>
<dbReference type="Pfam" id="PF13673">
    <property type="entry name" value="Acetyltransf_10"/>
    <property type="match status" value="1"/>
</dbReference>
<dbReference type="Proteomes" id="UP000288197">
    <property type="component" value="Unassembled WGS sequence"/>
</dbReference>
<dbReference type="AlphaFoldDB" id="A0A430A3M6"/>
<dbReference type="SUPFAM" id="SSF55729">
    <property type="entry name" value="Acyl-CoA N-acyltransferases (Nat)"/>
    <property type="match status" value="1"/>
</dbReference>
<evidence type="ECO:0000313" key="3">
    <source>
        <dbReference type="Proteomes" id="UP000288197"/>
    </source>
</evidence>
<comment type="caution">
    <text evidence="2">The sequence shown here is derived from an EMBL/GenBank/DDBJ whole genome shotgun (WGS) entry which is preliminary data.</text>
</comment>